<dbReference type="Gene3D" id="1.10.10.10">
    <property type="entry name" value="Winged helix-like DNA-binding domain superfamily/Winged helix DNA-binding domain"/>
    <property type="match status" value="1"/>
</dbReference>
<dbReference type="PANTHER" id="PTHR23131">
    <property type="entry name" value="ENDORIBONUCLEASE LACTB2"/>
    <property type="match status" value="1"/>
</dbReference>
<dbReference type="GO" id="GO:0046872">
    <property type="term" value="F:metal ion binding"/>
    <property type="evidence" value="ECO:0007669"/>
    <property type="project" value="UniProtKB-KW"/>
</dbReference>
<organism evidence="6 7">
    <name type="scientific">Trametes cubensis</name>
    <dbReference type="NCBI Taxonomy" id="1111947"/>
    <lineage>
        <taxon>Eukaryota</taxon>
        <taxon>Fungi</taxon>
        <taxon>Dikarya</taxon>
        <taxon>Basidiomycota</taxon>
        <taxon>Agaricomycotina</taxon>
        <taxon>Agaricomycetes</taxon>
        <taxon>Polyporales</taxon>
        <taxon>Polyporaceae</taxon>
        <taxon>Trametes</taxon>
    </lineage>
</organism>
<dbReference type="EMBL" id="JAPEVG010000540">
    <property type="protein sequence ID" value="KAJ8457632.1"/>
    <property type="molecule type" value="Genomic_DNA"/>
</dbReference>
<proteinExistence type="inferred from homology"/>
<evidence type="ECO:0000259" key="5">
    <source>
        <dbReference type="SMART" id="SM00849"/>
    </source>
</evidence>
<dbReference type="InterPro" id="IPR001279">
    <property type="entry name" value="Metallo-B-lactamas"/>
</dbReference>
<evidence type="ECO:0000256" key="4">
    <source>
        <dbReference type="ARBA" id="ARBA00022833"/>
    </source>
</evidence>
<protein>
    <recommendedName>
        <fullName evidence="5">Metallo-beta-lactamase domain-containing protein</fullName>
    </recommendedName>
</protein>
<dbReference type="InterPro" id="IPR050662">
    <property type="entry name" value="Sec-metab_biosynth-thioest"/>
</dbReference>
<keyword evidence="2" id="KW-0479">Metal-binding</keyword>
<dbReference type="GO" id="GO:0044550">
    <property type="term" value="P:secondary metabolite biosynthetic process"/>
    <property type="evidence" value="ECO:0007669"/>
    <property type="project" value="TreeGrafter"/>
</dbReference>
<evidence type="ECO:0000256" key="3">
    <source>
        <dbReference type="ARBA" id="ARBA00022801"/>
    </source>
</evidence>
<comment type="caution">
    <text evidence="6">The sequence shown here is derived from an EMBL/GenBank/DDBJ whole genome shotgun (WGS) entry which is preliminary data.</text>
</comment>
<evidence type="ECO:0000256" key="2">
    <source>
        <dbReference type="ARBA" id="ARBA00022723"/>
    </source>
</evidence>
<dbReference type="Pfam" id="PF00753">
    <property type="entry name" value="Lactamase_B"/>
    <property type="match status" value="1"/>
</dbReference>
<keyword evidence="3" id="KW-0378">Hydrolase</keyword>
<feature type="domain" description="Metallo-beta-lactamase" evidence="5">
    <location>
        <begin position="32"/>
        <end position="245"/>
    </location>
</feature>
<evidence type="ECO:0000256" key="1">
    <source>
        <dbReference type="ARBA" id="ARBA00006759"/>
    </source>
</evidence>
<dbReference type="AlphaFoldDB" id="A0AAD7X7W0"/>
<sequence length="336" mass="37145">MEALEALPAITRLSKTVVRILGQNPGKFQLQGTNTYLVGERNPYVLIDTGEGKEEYIPYLEQALLESPNIDTKQPYISDIILTHRHHDHTCGLPSVLRLVRKLWDDEHVSSTPAYRPPRIHKIPLASPDTRLQSVLDSLEPGTYSPNSSGAPVHDLYDGDTIPVITGQDETASSLRILHTPGHTPDSLCIHYPVDRALFTADTVLGHGTSVFEDLGAYMASLRKMIEFAQEGEGTQTYNTVYPGHGPVAAEGLAKIKMYLRHREEREAQIINVLRQPPPSDAPDGWTTEALVANIYAKYPRELWGPAAHSTELHLNKLAGEGRVDKTGDAWVLLGN</sequence>
<comment type="similarity">
    <text evidence="1">Belongs to the metallo-beta-lactamase superfamily. Glyoxalase II family.</text>
</comment>
<dbReference type="Pfam" id="PF17778">
    <property type="entry name" value="WHD_BLACT"/>
    <property type="match status" value="1"/>
</dbReference>
<name>A0AAD7X7W0_9APHY</name>
<keyword evidence="4" id="KW-0862">Zinc</keyword>
<dbReference type="InterPro" id="IPR036388">
    <property type="entry name" value="WH-like_DNA-bd_sf"/>
</dbReference>
<dbReference type="InterPro" id="IPR047921">
    <property type="entry name" value="LACTB2-like_MBL-fold"/>
</dbReference>
<evidence type="ECO:0000313" key="6">
    <source>
        <dbReference type="EMBL" id="KAJ8457632.1"/>
    </source>
</evidence>
<dbReference type="PANTHER" id="PTHR23131:SF0">
    <property type="entry name" value="ENDORIBONUCLEASE LACTB2"/>
    <property type="match status" value="1"/>
</dbReference>
<dbReference type="InterPro" id="IPR041516">
    <property type="entry name" value="LACTB2_WH"/>
</dbReference>
<gene>
    <name evidence="6" type="ORF">ONZ51_g11412</name>
</gene>
<dbReference type="CDD" id="cd07722">
    <property type="entry name" value="LACTB2-like_MBL-fold"/>
    <property type="match status" value="1"/>
</dbReference>
<keyword evidence="7" id="KW-1185">Reference proteome</keyword>
<dbReference type="InterPro" id="IPR036866">
    <property type="entry name" value="RibonucZ/Hydroxyglut_hydro"/>
</dbReference>
<accession>A0AAD7X7W0</accession>
<dbReference type="Proteomes" id="UP001215151">
    <property type="component" value="Unassembled WGS sequence"/>
</dbReference>
<dbReference type="SMART" id="SM00849">
    <property type="entry name" value="Lactamase_B"/>
    <property type="match status" value="1"/>
</dbReference>
<reference evidence="6" key="1">
    <citation type="submission" date="2022-11" db="EMBL/GenBank/DDBJ databases">
        <title>Genome Sequence of Cubamyces cubensis.</title>
        <authorList>
            <person name="Buettner E."/>
        </authorList>
    </citation>
    <scope>NUCLEOTIDE SEQUENCE</scope>
    <source>
        <strain evidence="6">MPL-01</strain>
    </source>
</reference>
<dbReference type="SUPFAM" id="SSF56281">
    <property type="entry name" value="Metallo-hydrolase/oxidoreductase"/>
    <property type="match status" value="1"/>
</dbReference>
<dbReference type="GO" id="GO:0016787">
    <property type="term" value="F:hydrolase activity"/>
    <property type="evidence" value="ECO:0007669"/>
    <property type="project" value="UniProtKB-KW"/>
</dbReference>
<evidence type="ECO:0000313" key="7">
    <source>
        <dbReference type="Proteomes" id="UP001215151"/>
    </source>
</evidence>
<dbReference type="Gene3D" id="3.60.15.10">
    <property type="entry name" value="Ribonuclease Z/Hydroxyacylglutathione hydrolase-like"/>
    <property type="match status" value="1"/>
</dbReference>